<dbReference type="PANTHER" id="PTHR11732">
    <property type="entry name" value="ALDO/KETO REDUCTASE"/>
    <property type="match status" value="1"/>
</dbReference>
<feature type="domain" description="NADP-dependent oxidoreductase" evidence="6">
    <location>
        <begin position="27"/>
        <end position="289"/>
    </location>
</feature>
<evidence type="ECO:0000256" key="5">
    <source>
        <dbReference type="SAM" id="MobiDB-lite"/>
    </source>
</evidence>
<comment type="caution">
    <text evidence="7">The sequence shown here is derived from an EMBL/GenBank/DDBJ whole genome shotgun (WGS) entry which is preliminary data.</text>
</comment>
<feature type="region of interest" description="Disordered" evidence="5">
    <location>
        <begin position="314"/>
        <end position="333"/>
    </location>
</feature>
<organism evidence="7 8">
    <name type="scientific">Elliptochloris bilobata</name>
    <dbReference type="NCBI Taxonomy" id="381761"/>
    <lineage>
        <taxon>Eukaryota</taxon>
        <taxon>Viridiplantae</taxon>
        <taxon>Chlorophyta</taxon>
        <taxon>core chlorophytes</taxon>
        <taxon>Trebouxiophyceae</taxon>
        <taxon>Trebouxiophyceae incertae sedis</taxon>
        <taxon>Elliptochloris clade</taxon>
        <taxon>Elliptochloris</taxon>
    </lineage>
</organism>
<dbReference type="InterPro" id="IPR020471">
    <property type="entry name" value="AKR"/>
</dbReference>
<dbReference type="AlphaFoldDB" id="A0AAW1RNG6"/>
<dbReference type="InterPro" id="IPR018170">
    <property type="entry name" value="Aldo/ket_reductase_CS"/>
</dbReference>
<evidence type="ECO:0000256" key="1">
    <source>
        <dbReference type="ARBA" id="ARBA00023002"/>
    </source>
</evidence>
<reference evidence="7 8" key="1">
    <citation type="journal article" date="2024" name="Nat. Commun.">
        <title>Phylogenomics reveals the evolutionary origins of lichenization in chlorophyte algae.</title>
        <authorList>
            <person name="Puginier C."/>
            <person name="Libourel C."/>
            <person name="Otte J."/>
            <person name="Skaloud P."/>
            <person name="Haon M."/>
            <person name="Grisel S."/>
            <person name="Petersen M."/>
            <person name="Berrin J.G."/>
            <person name="Delaux P.M."/>
            <person name="Dal Grande F."/>
            <person name="Keller J."/>
        </authorList>
    </citation>
    <scope>NUCLEOTIDE SEQUENCE [LARGE SCALE GENOMIC DNA]</scope>
    <source>
        <strain evidence="7 8">SAG 245.80</strain>
    </source>
</reference>
<name>A0AAW1RNG6_9CHLO</name>
<evidence type="ECO:0000256" key="2">
    <source>
        <dbReference type="PIRSR" id="PIRSR000097-1"/>
    </source>
</evidence>
<dbReference type="Pfam" id="PF00248">
    <property type="entry name" value="Aldo_ket_red"/>
    <property type="match status" value="1"/>
</dbReference>
<dbReference type="PROSITE" id="PS00062">
    <property type="entry name" value="ALDOKETO_REDUCTASE_2"/>
    <property type="match status" value="1"/>
</dbReference>
<accession>A0AAW1RNG6</accession>
<proteinExistence type="predicted"/>
<dbReference type="InterPro" id="IPR023210">
    <property type="entry name" value="NADP_OxRdtase_dom"/>
</dbReference>
<feature type="binding site" evidence="3">
    <location>
        <position position="122"/>
    </location>
    <ligand>
        <name>substrate</name>
    </ligand>
</feature>
<dbReference type="Gene3D" id="3.20.20.100">
    <property type="entry name" value="NADP-dependent oxidoreductase domain"/>
    <property type="match status" value="1"/>
</dbReference>
<protein>
    <recommendedName>
        <fullName evidence="6">NADP-dependent oxidoreductase domain-containing protein</fullName>
    </recommendedName>
</protein>
<sequence>MVAENLGYETVDVPSARLYTGAQIPVIGLGTWKAQDEEVAEAVENALHVGYRHIDTAMMYSNHTAVGGAIHKVLKEAKIKREDLWVTSKLHNTHHAAAKVQEAAEGALKDLQLNYLDLFLVHWPVTGNKGPTIKPSIKETWQAMEKLVDQGMVKHIGVSNFSVKKIKDLLTCARIKPAVNQIEVHPYFPNDYNIAWCRSQEIHVTAYSPLGSPDSATMMNRPDDTPSLLHDETVKSVADKLGKNPAAVLVRWAIQHGTSVIPKSTSPSHLCSNLDVVDWMLPPGDFDALSRLPYQKRMVDGTMWVQKEGPFKSVDELWDGETNGAPENSKAEE</sequence>
<evidence type="ECO:0000256" key="4">
    <source>
        <dbReference type="PIRSR" id="PIRSR000097-3"/>
    </source>
</evidence>
<dbReference type="FunFam" id="3.20.20.100:FF:000002">
    <property type="entry name" value="2,5-diketo-D-gluconic acid reductase A"/>
    <property type="match status" value="1"/>
</dbReference>
<evidence type="ECO:0000256" key="3">
    <source>
        <dbReference type="PIRSR" id="PIRSR000097-2"/>
    </source>
</evidence>
<dbReference type="PRINTS" id="PR00069">
    <property type="entry name" value="ALDKETRDTASE"/>
</dbReference>
<dbReference type="EMBL" id="JALJOU010000031">
    <property type="protein sequence ID" value="KAK9834906.1"/>
    <property type="molecule type" value="Genomic_DNA"/>
</dbReference>
<dbReference type="SUPFAM" id="SSF51430">
    <property type="entry name" value="NAD(P)-linked oxidoreductase"/>
    <property type="match status" value="1"/>
</dbReference>
<dbReference type="GO" id="GO:0016616">
    <property type="term" value="F:oxidoreductase activity, acting on the CH-OH group of donors, NAD or NADP as acceptor"/>
    <property type="evidence" value="ECO:0007669"/>
    <property type="project" value="UniProtKB-ARBA"/>
</dbReference>
<feature type="site" description="Lowers pKa of active site Tyr" evidence="4">
    <location>
        <position position="89"/>
    </location>
</feature>
<evidence type="ECO:0000313" key="7">
    <source>
        <dbReference type="EMBL" id="KAK9834906.1"/>
    </source>
</evidence>
<dbReference type="Proteomes" id="UP001445335">
    <property type="component" value="Unassembled WGS sequence"/>
</dbReference>
<dbReference type="PIRSF" id="PIRSF000097">
    <property type="entry name" value="AKR"/>
    <property type="match status" value="1"/>
</dbReference>
<evidence type="ECO:0000313" key="8">
    <source>
        <dbReference type="Proteomes" id="UP001445335"/>
    </source>
</evidence>
<evidence type="ECO:0000259" key="6">
    <source>
        <dbReference type="Pfam" id="PF00248"/>
    </source>
</evidence>
<feature type="active site" description="Proton donor" evidence="2">
    <location>
        <position position="60"/>
    </location>
</feature>
<keyword evidence="1" id="KW-0560">Oxidoreductase</keyword>
<keyword evidence="8" id="KW-1185">Reference proteome</keyword>
<dbReference type="InterPro" id="IPR036812">
    <property type="entry name" value="NAD(P)_OxRdtase_dom_sf"/>
</dbReference>
<gene>
    <name evidence="7" type="ORF">WJX81_007669</name>
</gene>